<dbReference type="PANTHER" id="PTHR30086:SF20">
    <property type="entry name" value="ARGININE EXPORTER PROTEIN ARGO-RELATED"/>
    <property type="match status" value="1"/>
</dbReference>
<dbReference type="RefSeq" id="WP_038413997.1">
    <property type="nucleotide sequence ID" value="NZ_CP009455.1"/>
</dbReference>
<evidence type="ECO:0000256" key="3">
    <source>
        <dbReference type="ARBA" id="ARBA00022692"/>
    </source>
</evidence>
<keyword evidence="4 6" id="KW-1133">Transmembrane helix</keyword>
<dbReference type="STRING" id="157783.LK03_19115"/>
<evidence type="ECO:0000256" key="6">
    <source>
        <dbReference type="SAM" id="Phobius"/>
    </source>
</evidence>
<evidence type="ECO:0000256" key="4">
    <source>
        <dbReference type="ARBA" id="ARBA00022989"/>
    </source>
</evidence>
<dbReference type="GO" id="GO:0015171">
    <property type="term" value="F:amino acid transmembrane transporter activity"/>
    <property type="evidence" value="ECO:0007669"/>
    <property type="project" value="TreeGrafter"/>
</dbReference>
<protein>
    <submittedName>
        <fullName evidence="7">Membrane protein</fullName>
    </submittedName>
</protein>
<evidence type="ECO:0000256" key="5">
    <source>
        <dbReference type="ARBA" id="ARBA00023136"/>
    </source>
</evidence>
<dbReference type="OrthoDB" id="9812084at2"/>
<evidence type="ECO:0000256" key="1">
    <source>
        <dbReference type="ARBA" id="ARBA00004651"/>
    </source>
</evidence>
<sequence>MYPTLLPFTLFALAASISPGPTNLLILAHAARRGWRASVLPVLAACLAAAAIVWVVGLGLGDWLLGQPQVQRAMSWLGVAWLSWLALGLLRSASAPLEATQGKPFGPGSAAALQLLNPKVWWMAVAVISVFATPTLPVWQLALVFLLVALPSMAAWAWLGASSARWLQAPGARRLFNRSLAGLLLASAWLTLL</sequence>
<feature type="transmembrane region" description="Helical" evidence="6">
    <location>
        <begin position="138"/>
        <end position="159"/>
    </location>
</feature>
<name>A0A089WPP2_9PSED</name>
<keyword evidence="8" id="KW-1185">Reference proteome</keyword>
<dbReference type="GO" id="GO:0005886">
    <property type="term" value="C:plasma membrane"/>
    <property type="evidence" value="ECO:0007669"/>
    <property type="project" value="UniProtKB-SubCell"/>
</dbReference>
<dbReference type="KEGG" id="psw:LK03_19115"/>
<organism evidence="7 8">
    <name type="scientific">Pseudomonas cremoricolorata</name>
    <dbReference type="NCBI Taxonomy" id="157783"/>
    <lineage>
        <taxon>Bacteria</taxon>
        <taxon>Pseudomonadati</taxon>
        <taxon>Pseudomonadota</taxon>
        <taxon>Gammaproteobacteria</taxon>
        <taxon>Pseudomonadales</taxon>
        <taxon>Pseudomonadaceae</taxon>
        <taxon>Pseudomonas</taxon>
    </lineage>
</organism>
<feature type="transmembrane region" description="Helical" evidence="6">
    <location>
        <begin position="6"/>
        <end position="27"/>
    </location>
</feature>
<keyword evidence="5 6" id="KW-0472">Membrane</keyword>
<feature type="transmembrane region" description="Helical" evidence="6">
    <location>
        <begin position="39"/>
        <end position="61"/>
    </location>
</feature>
<dbReference type="Pfam" id="PF01810">
    <property type="entry name" value="LysE"/>
    <property type="match status" value="1"/>
</dbReference>
<feature type="transmembrane region" description="Helical" evidence="6">
    <location>
        <begin position="175"/>
        <end position="192"/>
    </location>
</feature>
<dbReference type="PANTHER" id="PTHR30086">
    <property type="entry name" value="ARGININE EXPORTER PROTEIN ARGO"/>
    <property type="match status" value="1"/>
</dbReference>
<dbReference type="InterPro" id="IPR001123">
    <property type="entry name" value="LeuE-type"/>
</dbReference>
<comment type="subcellular location">
    <subcellularLocation>
        <location evidence="1">Cell membrane</location>
        <topology evidence="1">Multi-pass membrane protein</topology>
    </subcellularLocation>
</comment>
<dbReference type="EMBL" id="CP009455">
    <property type="protein sequence ID" value="AIR91245.1"/>
    <property type="molecule type" value="Genomic_DNA"/>
</dbReference>
<dbReference type="AlphaFoldDB" id="A0A089WPP2"/>
<proteinExistence type="predicted"/>
<feature type="transmembrane region" description="Helical" evidence="6">
    <location>
        <begin position="111"/>
        <end position="132"/>
    </location>
</feature>
<keyword evidence="3 6" id="KW-0812">Transmembrane</keyword>
<reference evidence="7 8" key="1">
    <citation type="submission" date="2014-09" db="EMBL/GenBank/DDBJ databases">
        <authorList>
            <person name="Chan K.-G."/>
        </authorList>
    </citation>
    <scope>NUCLEOTIDE SEQUENCE [LARGE SCALE GENOMIC DNA]</scope>
    <source>
        <strain evidence="7 8">ND07</strain>
    </source>
</reference>
<keyword evidence="2" id="KW-1003">Cell membrane</keyword>
<evidence type="ECO:0000313" key="7">
    <source>
        <dbReference type="EMBL" id="AIR91245.1"/>
    </source>
</evidence>
<evidence type="ECO:0000313" key="8">
    <source>
        <dbReference type="Proteomes" id="UP000029493"/>
    </source>
</evidence>
<dbReference type="GO" id="GO:0033228">
    <property type="term" value="P:cysteine export across plasma membrane"/>
    <property type="evidence" value="ECO:0007669"/>
    <property type="project" value="TreeGrafter"/>
</dbReference>
<gene>
    <name evidence="7" type="ORF">LK03_19115</name>
</gene>
<dbReference type="eggNOG" id="COG1280">
    <property type="taxonomic scope" value="Bacteria"/>
</dbReference>
<dbReference type="Proteomes" id="UP000029493">
    <property type="component" value="Chromosome"/>
</dbReference>
<feature type="transmembrane region" description="Helical" evidence="6">
    <location>
        <begin position="73"/>
        <end position="90"/>
    </location>
</feature>
<evidence type="ECO:0000256" key="2">
    <source>
        <dbReference type="ARBA" id="ARBA00022475"/>
    </source>
</evidence>
<accession>A0A089WPP2</accession>